<evidence type="ECO:0000313" key="7">
    <source>
        <dbReference type="Proteomes" id="UP001489004"/>
    </source>
</evidence>
<dbReference type="Proteomes" id="UP001489004">
    <property type="component" value="Unassembled WGS sequence"/>
</dbReference>
<dbReference type="InterPro" id="IPR033443">
    <property type="entry name" value="PROP1-like_PPR_dom"/>
</dbReference>
<dbReference type="Pfam" id="PF13812">
    <property type="entry name" value="PPR_3"/>
    <property type="match status" value="1"/>
</dbReference>
<keyword evidence="2" id="KW-0677">Repeat</keyword>
<proteinExistence type="inferred from homology"/>
<name>A0AAW1R783_9CHLO</name>
<accession>A0AAW1R783</accession>
<feature type="repeat" description="PPR" evidence="3">
    <location>
        <begin position="601"/>
        <end position="635"/>
    </location>
</feature>
<feature type="region of interest" description="Disordered" evidence="4">
    <location>
        <begin position="8"/>
        <end position="27"/>
    </location>
</feature>
<dbReference type="InterPro" id="IPR002885">
    <property type="entry name" value="PPR_rpt"/>
</dbReference>
<keyword evidence="7" id="KW-1185">Reference proteome</keyword>
<evidence type="ECO:0000256" key="3">
    <source>
        <dbReference type="PROSITE-ProRule" id="PRU00708"/>
    </source>
</evidence>
<dbReference type="PANTHER" id="PTHR47447">
    <property type="entry name" value="OS03G0856100 PROTEIN"/>
    <property type="match status" value="1"/>
</dbReference>
<dbReference type="PANTHER" id="PTHR47447:SF17">
    <property type="entry name" value="OS12G0638900 PROTEIN"/>
    <property type="match status" value="1"/>
</dbReference>
<feature type="repeat" description="PPR" evidence="3">
    <location>
        <begin position="636"/>
        <end position="670"/>
    </location>
</feature>
<dbReference type="PROSITE" id="PS51375">
    <property type="entry name" value="PPR"/>
    <property type="match status" value="3"/>
</dbReference>
<feature type="repeat" description="PPR" evidence="3">
    <location>
        <begin position="424"/>
        <end position="458"/>
    </location>
</feature>
<dbReference type="EMBL" id="JALJOR010000001">
    <property type="protein sequence ID" value="KAK9829187.1"/>
    <property type="molecule type" value="Genomic_DNA"/>
</dbReference>
<evidence type="ECO:0000259" key="5">
    <source>
        <dbReference type="Pfam" id="PF17177"/>
    </source>
</evidence>
<comment type="caution">
    <text evidence="6">The sequence shown here is derived from an EMBL/GenBank/DDBJ whole genome shotgun (WGS) entry which is preliminary data.</text>
</comment>
<dbReference type="Gene3D" id="1.25.40.10">
    <property type="entry name" value="Tetratricopeptide repeat domain"/>
    <property type="match status" value="3"/>
</dbReference>
<reference evidence="6 7" key="1">
    <citation type="journal article" date="2024" name="Nat. Commun.">
        <title>Phylogenomics reveals the evolutionary origins of lichenization in chlorophyte algae.</title>
        <authorList>
            <person name="Puginier C."/>
            <person name="Libourel C."/>
            <person name="Otte J."/>
            <person name="Skaloud P."/>
            <person name="Haon M."/>
            <person name="Grisel S."/>
            <person name="Petersen M."/>
            <person name="Berrin J.G."/>
            <person name="Delaux P.M."/>
            <person name="Dal Grande F."/>
            <person name="Keller J."/>
        </authorList>
    </citation>
    <scope>NUCLEOTIDE SEQUENCE [LARGE SCALE GENOMIC DNA]</scope>
    <source>
        <strain evidence="6 7">SAG 2043</strain>
    </source>
</reference>
<protein>
    <recommendedName>
        <fullName evidence="5">PROP1-like PPR domain-containing protein</fullName>
    </recommendedName>
</protein>
<feature type="compositionally biased region" description="Basic and acidic residues" evidence="4">
    <location>
        <begin position="247"/>
        <end position="258"/>
    </location>
</feature>
<gene>
    <name evidence="6" type="ORF">WJX72_004378</name>
</gene>
<comment type="similarity">
    <text evidence="1">Belongs to the PPR family. P subfamily.</text>
</comment>
<evidence type="ECO:0000256" key="1">
    <source>
        <dbReference type="ARBA" id="ARBA00007626"/>
    </source>
</evidence>
<evidence type="ECO:0000256" key="2">
    <source>
        <dbReference type="ARBA" id="ARBA00022737"/>
    </source>
</evidence>
<dbReference type="NCBIfam" id="TIGR00756">
    <property type="entry name" value="PPR"/>
    <property type="match status" value="3"/>
</dbReference>
<dbReference type="AlphaFoldDB" id="A0AAW1R783"/>
<organism evidence="6 7">
    <name type="scientific">[Myrmecia] bisecta</name>
    <dbReference type="NCBI Taxonomy" id="41462"/>
    <lineage>
        <taxon>Eukaryota</taxon>
        <taxon>Viridiplantae</taxon>
        <taxon>Chlorophyta</taxon>
        <taxon>core chlorophytes</taxon>
        <taxon>Trebouxiophyceae</taxon>
        <taxon>Trebouxiales</taxon>
        <taxon>Trebouxiaceae</taxon>
        <taxon>Myrmecia</taxon>
    </lineage>
</organism>
<feature type="compositionally biased region" description="Basic and acidic residues" evidence="4">
    <location>
        <begin position="286"/>
        <end position="298"/>
    </location>
</feature>
<feature type="domain" description="PROP1-like PPR" evidence="5">
    <location>
        <begin position="333"/>
        <end position="474"/>
    </location>
</feature>
<feature type="region of interest" description="Disordered" evidence="4">
    <location>
        <begin position="286"/>
        <end position="315"/>
    </location>
</feature>
<sequence length="754" mass="81426">MHIQVRPFASGAPAPLESQPPASLSQSSGAMRYAIRKGDAAGVVRSFDREAALKAPGLECANQFDTFLEACAKLGNAGDALAAVELMQQQRVLMGYIAHGSVLLALCKAGRLPDAWAYLSGPSCAQRTSAIMCNTVLAAANQAGNAGIAADCLQLMRDRQVAWDGQTWGNALRLQAVRQDPAGLEEHWQLVQQTPFANLAGVQAAYIIALTTCGKLDKASETLQAALEAYKQAPRDAGIRFPSARTQRSDRPRPEKPPADGAHSFVSNKALEKGIFGRWATEQAHEVRTNKPVHDLRTKGATSRQGGVNARQGDEHQMRVACHAVVYAAEHELDSALAHAVLSQMREAGVRPDTQLYNCVLRMRVDNLEAPPALEATLDDMQALGLQPDQHSFTALIRAYAQQKDMAGAQAAAFRMQAAGVPLGIHAYNALLEAYAAAKDLQASAELYAQMRSQGIAPDRCTFTELFKASIGPGGDSWQDADGAAPTDWEAYEGERQFALHARMQARQAAVNKLEAWVADFEAMGLQHNAGSLTALTQAYGSNCQVAPMLKLIYGAWDTPGHAKPPIQACNAAIAACSRVGDVDTALDLQERTEKEGLQSNAYIYTSLIAGCALAKRTELAYHLLKKMRAEGLQPMLWTYNALINAECHADNLAAALKLVDRLEDQGLQPDDSTWRTLLRGAHHLKDPGWASKILERKERGRPMSWEIQMPWNASGAAEVDFEPGSYLAVSEDGDNVFGIPSFRGARLGGCRAV</sequence>
<dbReference type="Pfam" id="PF17177">
    <property type="entry name" value="PPR_long"/>
    <property type="match status" value="1"/>
</dbReference>
<evidence type="ECO:0000313" key="6">
    <source>
        <dbReference type="EMBL" id="KAK9829187.1"/>
    </source>
</evidence>
<dbReference type="InterPro" id="IPR011990">
    <property type="entry name" value="TPR-like_helical_dom_sf"/>
</dbReference>
<feature type="region of interest" description="Disordered" evidence="4">
    <location>
        <begin position="237"/>
        <end position="264"/>
    </location>
</feature>
<evidence type="ECO:0000256" key="4">
    <source>
        <dbReference type="SAM" id="MobiDB-lite"/>
    </source>
</evidence>